<keyword evidence="8" id="KW-0963">Cytoplasm</keyword>
<dbReference type="RefSeq" id="WP_206727853.1">
    <property type="nucleotide sequence ID" value="NZ_CP071090.1"/>
</dbReference>
<organism evidence="10 11">
    <name type="scientific">Pyxidicoccus parkwayensis</name>
    <dbReference type="NCBI Taxonomy" id="2813578"/>
    <lineage>
        <taxon>Bacteria</taxon>
        <taxon>Pseudomonadati</taxon>
        <taxon>Myxococcota</taxon>
        <taxon>Myxococcia</taxon>
        <taxon>Myxococcales</taxon>
        <taxon>Cystobacterineae</taxon>
        <taxon>Myxococcaceae</taxon>
        <taxon>Pyxidicoccus</taxon>
    </lineage>
</organism>
<protein>
    <recommendedName>
        <fullName evidence="8">Holo-[acyl-carrier-protein] synthase</fullName>
        <shortName evidence="8">Holo-ACP synthase</shortName>
        <ecNumber evidence="8">2.7.8.7</ecNumber>
    </recommendedName>
    <alternativeName>
        <fullName evidence="8">4'-phosphopantetheinyl transferase AcpS</fullName>
    </alternativeName>
</protein>
<dbReference type="HAMAP" id="MF_00101">
    <property type="entry name" value="AcpS"/>
    <property type="match status" value="1"/>
</dbReference>
<dbReference type="InterPro" id="IPR008278">
    <property type="entry name" value="4-PPantetheinyl_Trfase_dom"/>
</dbReference>
<keyword evidence="1 8" id="KW-0444">Lipid biosynthesis</keyword>
<comment type="similarity">
    <text evidence="8">Belongs to the P-Pant transferase superfamily. AcpS family.</text>
</comment>
<keyword evidence="4 8" id="KW-0276">Fatty acid metabolism</keyword>
<dbReference type="NCBIfam" id="TIGR00556">
    <property type="entry name" value="pantethn_trn"/>
    <property type="match status" value="1"/>
</dbReference>
<feature type="binding site" evidence="8">
    <location>
        <position position="61"/>
    </location>
    <ligand>
        <name>Mg(2+)</name>
        <dbReference type="ChEBI" id="CHEBI:18420"/>
    </ligand>
</feature>
<proteinExistence type="inferred from homology"/>
<dbReference type="InterPro" id="IPR002582">
    <property type="entry name" value="ACPS"/>
</dbReference>
<reference evidence="10 11" key="1">
    <citation type="submission" date="2021-02" db="EMBL/GenBank/DDBJ databases">
        <title>De Novo genome assembly of isolated myxobacteria.</title>
        <authorList>
            <person name="Stevens D.C."/>
        </authorList>
    </citation>
    <scope>NUCLEOTIDE SEQUENCE [LARGE SCALE GENOMIC DNA]</scope>
    <source>
        <strain evidence="11">SCPEA02</strain>
    </source>
</reference>
<evidence type="ECO:0000313" key="10">
    <source>
        <dbReference type="EMBL" id="QSQ26305.1"/>
    </source>
</evidence>
<dbReference type="EC" id="2.7.8.7" evidence="8"/>
<evidence type="ECO:0000259" key="9">
    <source>
        <dbReference type="Pfam" id="PF01648"/>
    </source>
</evidence>
<keyword evidence="7 8" id="KW-0275">Fatty acid biosynthesis</keyword>
<feature type="domain" description="4'-phosphopantetheinyl transferase" evidence="9">
    <location>
        <begin position="8"/>
        <end position="102"/>
    </location>
</feature>
<comment type="subcellular location">
    <subcellularLocation>
        <location evidence="8">Cytoplasm</location>
    </subcellularLocation>
</comment>
<dbReference type="EMBL" id="CP071090">
    <property type="protein sequence ID" value="QSQ26305.1"/>
    <property type="molecule type" value="Genomic_DNA"/>
</dbReference>
<evidence type="ECO:0000256" key="6">
    <source>
        <dbReference type="ARBA" id="ARBA00023098"/>
    </source>
</evidence>
<evidence type="ECO:0000256" key="3">
    <source>
        <dbReference type="ARBA" id="ARBA00022723"/>
    </source>
</evidence>
<dbReference type="NCBIfam" id="TIGR00516">
    <property type="entry name" value="acpS"/>
    <property type="match status" value="1"/>
</dbReference>
<gene>
    <name evidence="8 10" type="primary">acpS</name>
    <name evidence="10" type="ORF">JY651_15815</name>
</gene>
<keyword evidence="11" id="KW-1185">Reference proteome</keyword>
<evidence type="ECO:0000256" key="8">
    <source>
        <dbReference type="HAMAP-Rule" id="MF_00101"/>
    </source>
</evidence>
<accession>A0ABX7P739</accession>
<dbReference type="InterPro" id="IPR037143">
    <property type="entry name" value="4-PPantetheinyl_Trfase_dom_sf"/>
</dbReference>
<keyword evidence="2 8" id="KW-0808">Transferase</keyword>
<evidence type="ECO:0000313" key="11">
    <source>
        <dbReference type="Proteomes" id="UP000662747"/>
    </source>
</evidence>
<evidence type="ECO:0000256" key="1">
    <source>
        <dbReference type="ARBA" id="ARBA00022516"/>
    </source>
</evidence>
<evidence type="ECO:0000256" key="2">
    <source>
        <dbReference type="ARBA" id="ARBA00022679"/>
    </source>
</evidence>
<dbReference type="Gene3D" id="3.90.470.20">
    <property type="entry name" value="4'-phosphopantetheinyl transferase domain"/>
    <property type="match status" value="1"/>
</dbReference>
<sequence>MAASSIVVGTDLVQVSAVAASVQRFGQRYLERLFTPGELAYCLKDAHAAPERLAARFAAKEATIKVLRVHEVPVPWRSIEVVRSPEGFCELALHAEARSVADARGLFGFSVSLTHEAEYASAVVIAQQTQPHVRP</sequence>
<comment type="catalytic activity">
    <reaction evidence="8">
        <text>apo-[ACP] + CoA = holo-[ACP] + adenosine 3',5'-bisphosphate + H(+)</text>
        <dbReference type="Rhea" id="RHEA:12068"/>
        <dbReference type="Rhea" id="RHEA-COMP:9685"/>
        <dbReference type="Rhea" id="RHEA-COMP:9690"/>
        <dbReference type="ChEBI" id="CHEBI:15378"/>
        <dbReference type="ChEBI" id="CHEBI:29999"/>
        <dbReference type="ChEBI" id="CHEBI:57287"/>
        <dbReference type="ChEBI" id="CHEBI:58343"/>
        <dbReference type="ChEBI" id="CHEBI:64479"/>
        <dbReference type="EC" id="2.7.8.7"/>
    </reaction>
</comment>
<name>A0ABX7P739_9BACT</name>
<dbReference type="Pfam" id="PF01648">
    <property type="entry name" value="ACPS"/>
    <property type="match status" value="1"/>
</dbReference>
<keyword evidence="3 8" id="KW-0479">Metal-binding</keyword>
<keyword evidence="6 8" id="KW-0443">Lipid metabolism</keyword>
<evidence type="ECO:0000256" key="4">
    <source>
        <dbReference type="ARBA" id="ARBA00022832"/>
    </source>
</evidence>
<evidence type="ECO:0000256" key="5">
    <source>
        <dbReference type="ARBA" id="ARBA00022842"/>
    </source>
</evidence>
<dbReference type="SUPFAM" id="SSF56214">
    <property type="entry name" value="4'-phosphopantetheinyl transferase"/>
    <property type="match status" value="1"/>
</dbReference>
<evidence type="ECO:0000256" key="7">
    <source>
        <dbReference type="ARBA" id="ARBA00023160"/>
    </source>
</evidence>
<dbReference type="GO" id="GO:0008897">
    <property type="term" value="F:holo-[acyl-carrier-protein] synthase activity"/>
    <property type="evidence" value="ECO:0007669"/>
    <property type="project" value="UniProtKB-EC"/>
</dbReference>
<keyword evidence="5 8" id="KW-0460">Magnesium</keyword>
<comment type="cofactor">
    <cofactor evidence="8">
        <name>Mg(2+)</name>
        <dbReference type="ChEBI" id="CHEBI:18420"/>
    </cofactor>
</comment>
<dbReference type="Proteomes" id="UP000662747">
    <property type="component" value="Chromosome"/>
</dbReference>
<comment type="function">
    <text evidence="8">Transfers the 4'-phosphopantetheine moiety from coenzyme A to a Ser of acyl-carrier-protein.</text>
</comment>
<feature type="binding site" evidence="8">
    <location>
        <position position="11"/>
    </location>
    <ligand>
        <name>Mg(2+)</name>
        <dbReference type="ChEBI" id="CHEBI:18420"/>
    </ligand>
</feature>
<dbReference type="InterPro" id="IPR004568">
    <property type="entry name" value="Ppantetheine-prot_Trfase_dom"/>
</dbReference>